<dbReference type="EMBL" id="AHFE01000030">
    <property type="protein sequence ID" value="EOP44846.1"/>
    <property type="molecule type" value="Genomic_DNA"/>
</dbReference>
<proteinExistence type="predicted"/>
<name>R8NED7_BACCX</name>
<sequence length="32" mass="3680">MKKVIGLIVSLFLLFSTYAPMFTEETEILNKC</sequence>
<protein>
    <submittedName>
        <fullName evidence="1">Uncharacterized protein</fullName>
    </submittedName>
</protein>
<accession>R8NED7</accession>
<evidence type="ECO:0000313" key="2">
    <source>
        <dbReference type="Proteomes" id="UP000014020"/>
    </source>
</evidence>
<dbReference type="HOGENOM" id="CLU_3408623_0_0_9"/>
<comment type="caution">
    <text evidence="1">The sequence shown here is derived from an EMBL/GenBank/DDBJ whole genome shotgun (WGS) entry which is preliminary data.</text>
</comment>
<reference evidence="2" key="1">
    <citation type="submission" date="2012-12" db="EMBL/GenBank/DDBJ databases">
        <title>The genome sequence of Bacillus cereus VD146.</title>
        <authorList>
            <consortium name="The Broad Institute Genome Sequencing Platform"/>
            <consortium name="The Broad Institute Genome Sequencing Center for Infectious Disease"/>
            <person name="Feldgarden M."/>
            <person name="Van der Auwera G.A."/>
            <person name="Mahillon J."/>
            <person name="Duprez V."/>
            <person name="Timmery S."/>
            <person name="Mattelet C."/>
            <person name="Dierick K."/>
            <person name="Sun M."/>
            <person name="Yu Z."/>
            <person name="Zhu L."/>
            <person name="Hu X."/>
            <person name="Shank E.B."/>
            <person name="Swiecicka I."/>
            <person name="Hansen B.M."/>
            <person name="Andrup L."/>
            <person name="Walker B."/>
            <person name="Young S.K."/>
            <person name="Zeng Q."/>
            <person name="Gargeya S."/>
            <person name="Fitzgerald M."/>
            <person name="Haas B."/>
            <person name="Abouelleil A."/>
            <person name="Alvarado L."/>
            <person name="Arachchi H.M."/>
            <person name="Berlin A.M."/>
            <person name="Chapman S.B."/>
            <person name="Dewar J."/>
            <person name="Goldberg J."/>
            <person name="Griggs A."/>
            <person name="Gujja S."/>
            <person name="Hansen M."/>
            <person name="Howarth C."/>
            <person name="Imamovic A."/>
            <person name="Larimer J."/>
            <person name="McCowan C."/>
            <person name="Murphy C."/>
            <person name="Neiman D."/>
            <person name="Pearson M."/>
            <person name="Priest M."/>
            <person name="Roberts A."/>
            <person name="Saif S."/>
            <person name="Shea T."/>
            <person name="Sisk P."/>
            <person name="Sykes S."/>
            <person name="Wortman J."/>
            <person name="Nusbaum C."/>
            <person name="Birren B."/>
        </authorList>
    </citation>
    <scope>NUCLEOTIDE SEQUENCE [LARGE SCALE GENOMIC DNA]</scope>
    <source>
        <strain evidence="2">VD146</strain>
    </source>
</reference>
<gene>
    <name evidence="1" type="ORF">IK1_04579</name>
</gene>
<dbReference type="Proteomes" id="UP000014020">
    <property type="component" value="Unassembled WGS sequence"/>
</dbReference>
<organism evidence="1 2">
    <name type="scientific">Bacillus cereus (strain VD146)</name>
    <dbReference type="NCBI Taxonomy" id="1053236"/>
    <lineage>
        <taxon>Bacteria</taxon>
        <taxon>Bacillati</taxon>
        <taxon>Bacillota</taxon>
        <taxon>Bacilli</taxon>
        <taxon>Bacillales</taxon>
        <taxon>Bacillaceae</taxon>
        <taxon>Bacillus</taxon>
        <taxon>Bacillus cereus group</taxon>
    </lineage>
</organism>
<evidence type="ECO:0000313" key="1">
    <source>
        <dbReference type="EMBL" id="EOP44846.1"/>
    </source>
</evidence>
<dbReference type="AlphaFoldDB" id="R8NED7"/>